<evidence type="ECO:0000313" key="2">
    <source>
        <dbReference type="Proteomes" id="UP000805193"/>
    </source>
</evidence>
<name>A0AC60Q2X7_IXOPE</name>
<proteinExistence type="predicted"/>
<keyword evidence="2" id="KW-1185">Reference proteome</keyword>
<accession>A0AC60Q2X7</accession>
<sequence length="350" mass="39741">MTYIYTLRRHKNCAPPFSYAVQLRNFANSSSRKFWNPGEVLRMGHEVLPFPVEDTGDLPTAHNTASTCKKRSKYIFFVNSTPGNLYRRAIMRSCLSNPILSTYYRWTTVFFVGLSADSATAKQVEEEAAQHGDVVVLPFQDSFRNRTYKFVYGMKWTIENCPSAQYVVKLDDDMAVNVSMAINYLRAHSTSEKLEWHCNVYKNALVVRDIKSKWYLSEKTYPKKMFPPYCAGGVGLLKSSALQGLYNASFYLPFHPIDDVYVTGDSSLIAGVKLIEINKCHCGRCQLTPIARECVCCLKVPEIASKAGSRCITDHADFFSDVLNPVVLQITYSMRAMELNEMELVGNLFY</sequence>
<evidence type="ECO:0000313" key="1">
    <source>
        <dbReference type="EMBL" id="KAG0427943.1"/>
    </source>
</evidence>
<reference evidence="1 2" key="1">
    <citation type="journal article" date="2020" name="Cell">
        <title>Large-Scale Comparative Analyses of Tick Genomes Elucidate Their Genetic Diversity and Vector Capacities.</title>
        <authorList>
            <consortium name="Tick Genome and Microbiome Consortium (TIGMIC)"/>
            <person name="Jia N."/>
            <person name="Wang J."/>
            <person name="Shi W."/>
            <person name="Du L."/>
            <person name="Sun Y."/>
            <person name="Zhan W."/>
            <person name="Jiang J.F."/>
            <person name="Wang Q."/>
            <person name="Zhang B."/>
            <person name="Ji P."/>
            <person name="Bell-Sakyi L."/>
            <person name="Cui X.M."/>
            <person name="Yuan T.T."/>
            <person name="Jiang B.G."/>
            <person name="Yang W.F."/>
            <person name="Lam T.T."/>
            <person name="Chang Q.C."/>
            <person name="Ding S.J."/>
            <person name="Wang X.J."/>
            <person name="Zhu J.G."/>
            <person name="Ruan X.D."/>
            <person name="Zhao L."/>
            <person name="Wei J.T."/>
            <person name="Ye R.Z."/>
            <person name="Que T.C."/>
            <person name="Du C.H."/>
            <person name="Zhou Y.H."/>
            <person name="Cheng J.X."/>
            <person name="Dai P.F."/>
            <person name="Guo W.B."/>
            <person name="Han X.H."/>
            <person name="Huang E.J."/>
            <person name="Li L.F."/>
            <person name="Wei W."/>
            <person name="Gao Y.C."/>
            <person name="Liu J.Z."/>
            <person name="Shao H.Z."/>
            <person name="Wang X."/>
            <person name="Wang C.C."/>
            <person name="Yang T.C."/>
            <person name="Huo Q.B."/>
            <person name="Li W."/>
            <person name="Chen H.Y."/>
            <person name="Chen S.E."/>
            <person name="Zhou L.G."/>
            <person name="Ni X.B."/>
            <person name="Tian J.H."/>
            <person name="Sheng Y."/>
            <person name="Liu T."/>
            <person name="Pan Y.S."/>
            <person name="Xia L.Y."/>
            <person name="Li J."/>
            <person name="Zhao F."/>
            <person name="Cao W.C."/>
        </authorList>
    </citation>
    <scope>NUCLEOTIDE SEQUENCE [LARGE SCALE GENOMIC DNA]</scope>
    <source>
        <strain evidence="1">Iper-2018</strain>
    </source>
</reference>
<dbReference type="EMBL" id="JABSTQ010009578">
    <property type="protein sequence ID" value="KAG0427943.1"/>
    <property type="molecule type" value="Genomic_DNA"/>
</dbReference>
<comment type="caution">
    <text evidence="1">The sequence shown here is derived from an EMBL/GenBank/DDBJ whole genome shotgun (WGS) entry which is preliminary data.</text>
</comment>
<dbReference type="Proteomes" id="UP000805193">
    <property type="component" value="Unassembled WGS sequence"/>
</dbReference>
<organism evidence="1 2">
    <name type="scientific">Ixodes persulcatus</name>
    <name type="common">Taiga tick</name>
    <dbReference type="NCBI Taxonomy" id="34615"/>
    <lineage>
        <taxon>Eukaryota</taxon>
        <taxon>Metazoa</taxon>
        <taxon>Ecdysozoa</taxon>
        <taxon>Arthropoda</taxon>
        <taxon>Chelicerata</taxon>
        <taxon>Arachnida</taxon>
        <taxon>Acari</taxon>
        <taxon>Parasitiformes</taxon>
        <taxon>Ixodida</taxon>
        <taxon>Ixodoidea</taxon>
        <taxon>Ixodidae</taxon>
        <taxon>Ixodinae</taxon>
        <taxon>Ixodes</taxon>
    </lineage>
</organism>
<protein>
    <submittedName>
        <fullName evidence="1">Uncharacterized protein</fullName>
    </submittedName>
</protein>
<gene>
    <name evidence="1" type="ORF">HPB47_025028</name>
</gene>